<comment type="caution">
    <text evidence="1">The sequence shown here is derived from an EMBL/GenBank/DDBJ whole genome shotgun (WGS) entry which is preliminary data.</text>
</comment>
<organism evidence="1 2">
    <name type="scientific">Aquibacillus koreensis</name>
    <dbReference type="NCBI Taxonomy" id="279446"/>
    <lineage>
        <taxon>Bacteria</taxon>
        <taxon>Bacillati</taxon>
        <taxon>Bacillota</taxon>
        <taxon>Bacilli</taxon>
        <taxon>Bacillales</taxon>
        <taxon>Bacillaceae</taxon>
        <taxon>Aquibacillus</taxon>
    </lineage>
</organism>
<gene>
    <name evidence="1" type="ORF">NC661_05600</name>
</gene>
<dbReference type="AlphaFoldDB" id="A0A9X4AH81"/>
<dbReference type="EMBL" id="JAMQJZ010000003">
    <property type="protein sequence ID" value="MDC3419842.1"/>
    <property type="molecule type" value="Genomic_DNA"/>
</dbReference>
<proteinExistence type="predicted"/>
<name>A0A9X4AH81_9BACI</name>
<dbReference type="RefSeq" id="WP_259866521.1">
    <property type="nucleotide sequence ID" value="NZ_JAMQJZ010000003.1"/>
</dbReference>
<sequence>METQYINKADKLLNKFIFESKKFVEYSCFPYGVTDQNKIENNYVNMVDDYEYFSFTKSTKTLISIKKLLHSSLNEDAMILLRSIFENYLSTRYLQEHPQEIDEFISNPIQLTLRKYIVKQGGIIVDREQTEIGKQPPGPSGYKLGKDKKYFTDFYEVLSRYAHCNFGIIDHYLDIPNYTYEKDNNPLLIRLYVIFVFTKLFESIVTVRGEDHKDVRTKESCYKLVEESLIFQDSLFLYFIDFIEKNNESESFKFHQRHMKDLMKNMRKSLREPLGDVIKTFFDEM</sequence>
<accession>A0A9X4AH81</accession>
<protein>
    <submittedName>
        <fullName evidence="1">DUF5677 domain-containing protein</fullName>
    </submittedName>
</protein>
<reference evidence="1" key="1">
    <citation type="submission" date="2022-06" db="EMBL/GenBank/DDBJ databases">
        <title>Aquibacillus sp. a new bacterium isolated from soil saline samples.</title>
        <authorList>
            <person name="Galisteo C."/>
            <person name="De La Haba R."/>
            <person name="Sanchez-Porro C."/>
            <person name="Ventosa A."/>
        </authorList>
    </citation>
    <scope>NUCLEOTIDE SEQUENCE</scope>
    <source>
        <strain evidence="1">JCM 12387</strain>
    </source>
</reference>
<dbReference type="InterPro" id="IPR043733">
    <property type="entry name" value="DUF5677"/>
</dbReference>
<keyword evidence="2" id="KW-1185">Reference proteome</keyword>
<evidence type="ECO:0000313" key="2">
    <source>
        <dbReference type="Proteomes" id="UP001145072"/>
    </source>
</evidence>
<dbReference type="Pfam" id="PF18928">
    <property type="entry name" value="DUF5677"/>
    <property type="match status" value="1"/>
</dbReference>
<evidence type="ECO:0000313" key="1">
    <source>
        <dbReference type="EMBL" id="MDC3419842.1"/>
    </source>
</evidence>
<dbReference type="Proteomes" id="UP001145072">
    <property type="component" value="Unassembled WGS sequence"/>
</dbReference>